<evidence type="ECO:0000313" key="1">
    <source>
        <dbReference type="EMBL" id="GEO17397.1"/>
    </source>
</evidence>
<comment type="caution">
    <text evidence="1">The sequence shown here is derived from an EMBL/GenBank/DDBJ whole genome shotgun (WGS) entry which is preliminary data.</text>
</comment>
<keyword evidence="2" id="KW-1185">Reference proteome</keyword>
<name>A0A512C007_9HYPH</name>
<dbReference type="AlphaFoldDB" id="A0A512C007"/>
<dbReference type="EMBL" id="BJYU01000103">
    <property type="protein sequence ID" value="GEO17397.1"/>
    <property type="molecule type" value="Genomic_DNA"/>
</dbReference>
<dbReference type="OrthoDB" id="5917942at2"/>
<accession>A0A512C007</accession>
<evidence type="ECO:0000313" key="2">
    <source>
        <dbReference type="Proteomes" id="UP000321085"/>
    </source>
</evidence>
<dbReference type="Proteomes" id="UP000321085">
    <property type="component" value="Unassembled WGS sequence"/>
</dbReference>
<protein>
    <submittedName>
        <fullName evidence="1">Uncharacterized protein</fullName>
    </submittedName>
</protein>
<proteinExistence type="predicted"/>
<gene>
    <name evidence="1" type="ORF">MAE02_50930</name>
</gene>
<sequence>MDQTSSPNNDTWLDQVKAGDFSAIPDPFTWKQSLFFSQAIGNMYRHAKALGLPKPIDLYEERLEEAKHKGKWRGTSVELWTVLWHSHRLTLIGMGLPTREDRPYLDQLCTQLRDQLQSVAPDEKAVITTLIQIAWTTQVYPLQAPLAHKG</sequence>
<reference evidence="1 2" key="1">
    <citation type="submission" date="2019-07" db="EMBL/GenBank/DDBJ databases">
        <title>Whole genome shotgun sequence of Microvirga aerophila NBRC 106136.</title>
        <authorList>
            <person name="Hosoyama A."/>
            <person name="Uohara A."/>
            <person name="Ohji S."/>
            <person name="Ichikawa N."/>
        </authorList>
    </citation>
    <scope>NUCLEOTIDE SEQUENCE [LARGE SCALE GENOMIC DNA]</scope>
    <source>
        <strain evidence="1 2">NBRC 106136</strain>
    </source>
</reference>
<organism evidence="1 2">
    <name type="scientific">Microvirga aerophila</name>
    <dbReference type="NCBI Taxonomy" id="670291"/>
    <lineage>
        <taxon>Bacteria</taxon>
        <taxon>Pseudomonadati</taxon>
        <taxon>Pseudomonadota</taxon>
        <taxon>Alphaproteobacteria</taxon>
        <taxon>Hyphomicrobiales</taxon>
        <taxon>Methylobacteriaceae</taxon>
        <taxon>Microvirga</taxon>
    </lineage>
</organism>